<feature type="region of interest" description="Disordered" evidence="1">
    <location>
        <begin position="53"/>
        <end position="79"/>
    </location>
</feature>
<accession>A0AAN9FDY9</accession>
<proteinExistence type="predicted"/>
<evidence type="ECO:0000256" key="1">
    <source>
        <dbReference type="SAM" id="MobiDB-lite"/>
    </source>
</evidence>
<dbReference type="EMBL" id="JAYWIO010000003">
    <property type="protein sequence ID" value="KAK7273694.1"/>
    <property type="molecule type" value="Genomic_DNA"/>
</dbReference>
<name>A0AAN9FDY9_CROPI</name>
<evidence type="ECO:0000313" key="2">
    <source>
        <dbReference type="EMBL" id="KAK7273694.1"/>
    </source>
</evidence>
<feature type="compositionally biased region" description="Polar residues" evidence="1">
    <location>
        <begin position="146"/>
        <end position="158"/>
    </location>
</feature>
<dbReference type="AlphaFoldDB" id="A0AAN9FDY9"/>
<reference evidence="2 3" key="1">
    <citation type="submission" date="2024-01" db="EMBL/GenBank/DDBJ databases">
        <title>The genomes of 5 underutilized Papilionoideae crops provide insights into root nodulation and disease resistanc.</title>
        <authorList>
            <person name="Yuan L."/>
        </authorList>
    </citation>
    <scope>NUCLEOTIDE SEQUENCE [LARGE SCALE GENOMIC DNA]</scope>
    <source>
        <strain evidence="2">ZHUSHIDOU_FW_LH</strain>
        <tissue evidence="2">Leaf</tissue>
    </source>
</reference>
<keyword evidence="3" id="KW-1185">Reference proteome</keyword>
<evidence type="ECO:0000313" key="3">
    <source>
        <dbReference type="Proteomes" id="UP001372338"/>
    </source>
</evidence>
<organism evidence="2 3">
    <name type="scientific">Crotalaria pallida</name>
    <name type="common">Smooth rattlebox</name>
    <name type="synonym">Crotalaria striata</name>
    <dbReference type="NCBI Taxonomy" id="3830"/>
    <lineage>
        <taxon>Eukaryota</taxon>
        <taxon>Viridiplantae</taxon>
        <taxon>Streptophyta</taxon>
        <taxon>Embryophyta</taxon>
        <taxon>Tracheophyta</taxon>
        <taxon>Spermatophyta</taxon>
        <taxon>Magnoliopsida</taxon>
        <taxon>eudicotyledons</taxon>
        <taxon>Gunneridae</taxon>
        <taxon>Pentapetalae</taxon>
        <taxon>rosids</taxon>
        <taxon>fabids</taxon>
        <taxon>Fabales</taxon>
        <taxon>Fabaceae</taxon>
        <taxon>Papilionoideae</taxon>
        <taxon>50 kb inversion clade</taxon>
        <taxon>genistoids sensu lato</taxon>
        <taxon>core genistoids</taxon>
        <taxon>Crotalarieae</taxon>
        <taxon>Crotalaria</taxon>
    </lineage>
</organism>
<gene>
    <name evidence="2" type="ORF">RIF29_14753</name>
</gene>
<feature type="region of interest" description="Disordered" evidence="1">
    <location>
        <begin position="134"/>
        <end position="158"/>
    </location>
</feature>
<dbReference type="Proteomes" id="UP001372338">
    <property type="component" value="Unassembled WGS sequence"/>
</dbReference>
<sequence length="158" mass="17257">MVEAKVKARMDAEVKAQVETEVKAVKAQMDVELKAQMEADVKARVEAEERLKGKALDEPEVSQCPETQYGANESEKGVEYQKPTLVQDIVNEDPTEAAGLSGGNNNVMEGKDLNVVDKPEVVLEAENGGWTQVRTRSKAQMKLDQNKGSTYPSSVPHG</sequence>
<comment type="caution">
    <text evidence="2">The sequence shown here is derived from an EMBL/GenBank/DDBJ whole genome shotgun (WGS) entry which is preliminary data.</text>
</comment>
<protein>
    <submittedName>
        <fullName evidence="2">Uncharacterized protein</fullName>
    </submittedName>
</protein>